<dbReference type="SUPFAM" id="SSF55781">
    <property type="entry name" value="GAF domain-like"/>
    <property type="match status" value="1"/>
</dbReference>
<name>A0A6J6ENJ1_9ZZZZ</name>
<accession>A0A6J6ENJ1</accession>
<feature type="domain" description="Heat-inducible transcription repressor HrcA C-terminal" evidence="4">
    <location>
        <begin position="2"/>
        <end position="172"/>
    </location>
</feature>
<dbReference type="InterPro" id="IPR021153">
    <property type="entry name" value="HrcA_C"/>
</dbReference>
<protein>
    <submittedName>
        <fullName evidence="5">Unannotated protein</fullName>
    </submittedName>
</protein>
<evidence type="ECO:0000313" key="5">
    <source>
        <dbReference type="EMBL" id="CAB4576614.1"/>
    </source>
</evidence>
<gene>
    <name evidence="5" type="ORF">UFOPK1726_00609</name>
</gene>
<dbReference type="Pfam" id="PF01628">
    <property type="entry name" value="HrcA"/>
    <property type="match status" value="1"/>
</dbReference>
<dbReference type="EMBL" id="CAEZTT010000058">
    <property type="protein sequence ID" value="CAB4576614.1"/>
    <property type="molecule type" value="Genomic_DNA"/>
</dbReference>
<evidence type="ECO:0000256" key="2">
    <source>
        <dbReference type="ARBA" id="ARBA00023015"/>
    </source>
</evidence>
<dbReference type="AlphaFoldDB" id="A0A6J6ENJ1"/>
<dbReference type="GO" id="GO:0045892">
    <property type="term" value="P:negative regulation of DNA-templated transcription"/>
    <property type="evidence" value="ECO:0007669"/>
    <property type="project" value="TreeGrafter"/>
</dbReference>
<dbReference type="InterPro" id="IPR029016">
    <property type="entry name" value="GAF-like_dom_sf"/>
</dbReference>
<keyword evidence="2" id="KW-0805">Transcription regulation</keyword>
<evidence type="ECO:0000259" key="4">
    <source>
        <dbReference type="Pfam" id="PF01628"/>
    </source>
</evidence>
<dbReference type="PANTHER" id="PTHR34824:SF1">
    <property type="entry name" value="HEAT-INDUCIBLE TRANSCRIPTION REPRESSOR HRCA"/>
    <property type="match status" value="1"/>
</dbReference>
<proteinExistence type="predicted"/>
<dbReference type="InterPro" id="IPR002571">
    <property type="entry name" value="HrcA"/>
</dbReference>
<reference evidence="5" key="1">
    <citation type="submission" date="2020-05" db="EMBL/GenBank/DDBJ databases">
        <authorList>
            <person name="Chiriac C."/>
            <person name="Salcher M."/>
            <person name="Ghai R."/>
            <person name="Kavagutti S V."/>
        </authorList>
    </citation>
    <scope>NUCLEOTIDE SEQUENCE</scope>
</reference>
<keyword evidence="1" id="KW-0678">Repressor</keyword>
<dbReference type="GO" id="GO:0003677">
    <property type="term" value="F:DNA binding"/>
    <property type="evidence" value="ECO:0007669"/>
    <property type="project" value="InterPro"/>
</dbReference>
<evidence type="ECO:0000256" key="3">
    <source>
        <dbReference type="ARBA" id="ARBA00023163"/>
    </source>
</evidence>
<organism evidence="5">
    <name type="scientific">freshwater metagenome</name>
    <dbReference type="NCBI Taxonomy" id="449393"/>
    <lineage>
        <taxon>unclassified sequences</taxon>
        <taxon>metagenomes</taxon>
        <taxon>ecological metagenomes</taxon>
    </lineage>
</organism>
<sequence>MLVTEAGRVEQRYLDCPAEITDNEVAEIRHKLNAALVGVYLSDFQKQRQNIAAAFPDGDRDFANLIMDVLVELSDREEEERVVIGGTANLARYATDYQSMIRPVLEALEEQVVLLRLIGEAVAPDISVKIGIENPTGLESAAVVTSGYQIGDHTVARLGVVGPTHMDYPTTMGAVLAVSSYVGSILAGK</sequence>
<keyword evidence="3" id="KW-0804">Transcription</keyword>
<dbReference type="PANTHER" id="PTHR34824">
    <property type="entry name" value="HEAT-INDUCIBLE TRANSCRIPTION REPRESSOR HRCA"/>
    <property type="match status" value="1"/>
</dbReference>
<evidence type="ECO:0000256" key="1">
    <source>
        <dbReference type="ARBA" id="ARBA00022491"/>
    </source>
</evidence>
<dbReference type="Gene3D" id="3.30.450.40">
    <property type="match status" value="1"/>
</dbReference>